<evidence type="ECO:0008006" key="5">
    <source>
        <dbReference type="Google" id="ProtNLM"/>
    </source>
</evidence>
<proteinExistence type="predicted"/>
<dbReference type="InterPro" id="IPR036034">
    <property type="entry name" value="PDZ_sf"/>
</dbReference>
<dbReference type="EMBL" id="CAJNOE010000030">
    <property type="protein sequence ID" value="CAF0769993.1"/>
    <property type="molecule type" value="Genomic_DNA"/>
</dbReference>
<evidence type="ECO:0000313" key="2">
    <source>
        <dbReference type="EMBL" id="CAF0769993.1"/>
    </source>
</evidence>
<dbReference type="EMBL" id="CAJOBB010001223">
    <property type="protein sequence ID" value="CAF3827095.1"/>
    <property type="molecule type" value="Genomic_DNA"/>
</dbReference>
<evidence type="ECO:0000256" key="1">
    <source>
        <dbReference type="SAM" id="MobiDB-lite"/>
    </source>
</evidence>
<accession>A0A819DNF5</accession>
<dbReference type="Proteomes" id="UP000663860">
    <property type="component" value="Unassembled WGS sequence"/>
</dbReference>
<feature type="region of interest" description="Disordered" evidence="1">
    <location>
        <begin position="179"/>
        <end position="198"/>
    </location>
</feature>
<dbReference type="SUPFAM" id="SSF50156">
    <property type="entry name" value="PDZ domain-like"/>
    <property type="match status" value="1"/>
</dbReference>
<reference evidence="3" key="1">
    <citation type="submission" date="2021-02" db="EMBL/GenBank/DDBJ databases">
        <authorList>
            <person name="Nowell W R."/>
        </authorList>
    </citation>
    <scope>NUCLEOTIDE SEQUENCE</scope>
</reference>
<sequence length="807" mass="93074">MSNCYSLIESSYLIRDVLIFLNETNVIKPPVALTIDRVKSEFTALRRENKTIQIGICRCIDRSLFNNTTVQHLGSLTFHEFQNLSHNNQVNDNRKTSSFVNSESKKLLSLFSNKKKTTSTQKQKNNLIKKKNTIETDDQKLISKSTQHRHIKLIEKDNSIFIQKSFDSAQQTASISIDRVNTHDEKQSKDISSYSSSDKSCRSYRSLPTKIVTDACFIYRRELIKKPDTTNAMILRGREIAYEAAHSPTIPSSMPNYSHDQIRELYGEIDKKTRRLQENQYIFHAPMIDAWSEKSPWNLSSSSSSFQDQCPLPKFRLDKNDQTIFMATYLSTGLSNPRIIPNKIKINTNELDKIRGSFHTSIADRTNISPSPLLLNVRFDFNKLNPTTTNTNSFLEAIQQKISTEKQSEIIPIFNLDDIQQHSTEQSISSTNNINLIIPKSIAPLVETCETMDIDSLIDFDDQTAISYHTAKESRMEIDLDSLFSTKNNQTININPLITFDDGFNTNASSNDNSCDYDVHASSIQSNIFSDNLLEQTETFNPVVINDNDDIYKKSSIDNLIGIVDDMNQKQSCINHLVFVYDDTIIDIDEQSKLDKNQSIEWNTDAEENTITDDKSLIQQNSDYPSEIILANTNNYHQLSFNEENNSREITDDTDEEFEELYQRYLNDLDQYQIILEQINEFQQKQHQLTPIDEEVNTINEQENLKIDNIKPYCLILPVKRQKNHIGHYGFELEQTDDDKIMISSIIDSQYCPNLHVDDEIISINNNSTLTTLEEYHLLFHSLWYNQCEYIKLTVKKAINIPIISRK</sequence>
<name>A0A819DNF5_9BILA</name>
<organism evidence="3 4">
    <name type="scientific">Adineta steineri</name>
    <dbReference type="NCBI Taxonomy" id="433720"/>
    <lineage>
        <taxon>Eukaryota</taxon>
        <taxon>Metazoa</taxon>
        <taxon>Spiralia</taxon>
        <taxon>Gnathifera</taxon>
        <taxon>Rotifera</taxon>
        <taxon>Eurotatoria</taxon>
        <taxon>Bdelloidea</taxon>
        <taxon>Adinetida</taxon>
        <taxon>Adinetidae</taxon>
        <taxon>Adineta</taxon>
    </lineage>
</organism>
<dbReference type="Proteomes" id="UP000663868">
    <property type="component" value="Unassembled WGS sequence"/>
</dbReference>
<comment type="caution">
    <text evidence="3">The sequence shown here is derived from an EMBL/GenBank/DDBJ whole genome shotgun (WGS) entry which is preliminary data.</text>
</comment>
<evidence type="ECO:0000313" key="3">
    <source>
        <dbReference type="EMBL" id="CAF3827095.1"/>
    </source>
</evidence>
<evidence type="ECO:0000313" key="4">
    <source>
        <dbReference type="Proteomes" id="UP000663868"/>
    </source>
</evidence>
<dbReference type="AlphaFoldDB" id="A0A819DNF5"/>
<gene>
    <name evidence="2" type="ORF">IZO911_LOCUS5224</name>
    <name evidence="3" type="ORF">KXQ929_LOCUS18618</name>
</gene>
<feature type="compositionally biased region" description="Basic and acidic residues" evidence="1">
    <location>
        <begin position="180"/>
        <end position="189"/>
    </location>
</feature>
<protein>
    <recommendedName>
        <fullName evidence="5">PDZ domain-containing protein</fullName>
    </recommendedName>
</protein>